<feature type="transmembrane region" description="Helical" evidence="1">
    <location>
        <begin position="228"/>
        <end position="245"/>
    </location>
</feature>
<dbReference type="EMBL" id="MKGL01000072">
    <property type="protein sequence ID" value="RNF08125.1"/>
    <property type="molecule type" value="Genomic_DNA"/>
</dbReference>
<dbReference type="Proteomes" id="UP000283634">
    <property type="component" value="Unassembled WGS sequence"/>
</dbReference>
<evidence type="ECO:0000313" key="2">
    <source>
        <dbReference type="EMBL" id="RNF08125.1"/>
    </source>
</evidence>
<feature type="transmembrane region" description="Helical" evidence="1">
    <location>
        <begin position="378"/>
        <end position="394"/>
    </location>
</feature>
<feature type="transmembrane region" description="Helical" evidence="1">
    <location>
        <begin position="144"/>
        <end position="164"/>
    </location>
</feature>
<reference evidence="2 3" key="1">
    <citation type="journal article" date="2018" name="BMC Genomics">
        <title>Genomic comparison of Trypanosoma conorhini and Trypanosoma rangeli to Trypanosoma cruzi strains of high and low virulence.</title>
        <authorList>
            <person name="Bradwell K.R."/>
            <person name="Koparde V.N."/>
            <person name="Matveyev A.V."/>
            <person name="Serrano M.G."/>
            <person name="Alves J.M."/>
            <person name="Parikh H."/>
            <person name="Huang B."/>
            <person name="Lee V."/>
            <person name="Espinosa-Alvarez O."/>
            <person name="Ortiz P.A."/>
            <person name="Costa-Martins A.G."/>
            <person name="Teixeira M.M."/>
            <person name="Buck G.A."/>
        </authorList>
    </citation>
    <scope>NUCLEOTIDE SEQUENCE [LARGE SCALE GENOMIC DNA]</scope>
    <source>
        <strain evidence="2 3">AM80</strain>
    </source>
</reference>
<feature type="transmembrane region" description="Helical" evidence="1">
    <location>
        <begin position="401"/>
        <end position="419"/>
    </location>
</feature>
<dbReference type="GeneID" id="40326815"/>
<organism evidence="2 3">
    <name type="scientific">Trypanosoma rangeli</name>
    <dbReference type="NCBI Taxonomy" id="5698"/>
    <lineage>
        <taxon>Eukaryota</taxon>
        <taxon>Discoba</taxon>
        <taxon>Euglenozoa</taxon>
        <taxon>Kinetoplastea</taxon>
        <taxon>Metakinetoplastina</taxon>
        <taxon>Trypanosomatida</taxon>
        <taxon>Trypanosomatidae</taxon>
        <taxon>Trypanosoma</taxon>
        <taxon>Herpetosoma</taxon>
    </lineage>
</organism>
<feature type="transmembrane region" description="Helical" evidence="1">
    <location>
        <begin position="102"/>
        <end position="123"/>
    </location>
</feature>
<proteinExistence type="predicted"/>
<gene>
    <name evidence="2" type="ORF">TraAM80_02882</name>
</gene>
<comment type="caution">
    <text evidence="2">The sequence shown here is derived from an EMBL/GenBank/DDBJ whole genome shotgun (WGS) entry which is preliminary data.</text>
</comment>
<feature type="transmembrane region" description="Helical" evidence="1">
    <location>
        <begin position="257"/>
        <end position="276"/>
    </location>
</feature>
<sequence length="423" mass="47216">MMSRGFKKIFYDAAVSNFTAFALLALCSLLFFFCSEATGRGDVVVVDIRYKVYMPSCERIPLHQFHSVESRRHTGDCVRDLTHSKEFRRYVSHVEYSESLQATWFIAPIGLTIALYYHLLLVLRDTQTAPVGRPEANFIPSLPVTAMLLFFIAPCVVIAPFTGFFEPLSRRGALRLVALLTFINLIVVSFGGRWLHHPPFLLTAPPIPWFTGRPSEVRQLLTATLTRALPLQGGIVAGWLVYVWRRVQWRNAWHVPLPLVTIPILVGVFGCLWFCLTSRLVPFVTRSSFSFPLEGLVKAVNGDAVGSILSMVSILQQELLSIFTWRSLAGPSSEHWLMHQAWCAALSLSISYALGLLLSSVCCVFGGVFWLLPTHPTTWGLCFISCLVGVYALLQNDGSKMGHVLGLLALACMLLRNGFVLTY</sequence>
<dbReference type="AlphaFoldDB" id="A0A3R7MU19"/>
<keyword evidence="1" id="KW-1133">Transmembrane helix</keyword>
<dbReference type="RefSeq" id="XP_029240215.1">
    <property type="nucleotide sequence ID" value="XM_029379872.1"/>
</dbReference>
<evidence type="ECO:0000256" key="1">
    <source>
        <dbReference type="SAM" id="Phobius"/>
    </source>
</evidence>
<evidence type="ECO:0000313" key="3">
    <source>
        <dbReference type="Proteomes" id="UP000283634"/>
    </source>
</evidence>
<keyword evidence="1" id="KW-0812">Transmembrane</keyword>
<feature type="transmembrane region" description="Helical" evidence="1">
    <location>
        <begin position="342"/>
        <end position="372"/>
    </location>
</feature>
<protein>
    <submittedName>
        <fullName evidence="2">Uncharacterized protein</fullName>
    </submittedName>
</protein>
<keyword evidence="1" id="KW-0472">Membrane</keyword>
<name>A0A3R7MU19_TRYRA</name>
<keyword evidence="3" id="KW-1185">Reference proteome</keyword>
<dbReference type="OMA" id="TLWRMND"/>
<feature type="transmembrane region" description="Helical" evidence="1">
    <location>
        <begin position="176"/>
        <end position="195"/>
    </location>
</feature>
<accession>A0A3R7MU19</accession>
<dbReference type="OrthoDB" id="271018at2759"/>